<keyword evidence="3" id="KW-1185">Reference proteome</keyword>
<accession>A0A022XZD7</accession>
<gene>
    <name evidence="2" type="ORF">H105_02611</name>
</gene>
<protein>
    <submittedName>
        <fullName evidence="2">Uncharacterized protein</fullName>
    </submittedName>
</protein>
<name>A0A022XZD7_TRISD</name>
<dbReference type="AlphaFoldDB" id="A0A022XZD7"/>
<evidence type="ECO:0000256" key="1">
    <source>
        <dbReference type="SAM" id="MobiDB-lite"/>
    </source>
</evidence>
<feature type="compositionally biased region" description="Low complexity" evidence="1">
    <location>
        <begin position="121"/>
        <end position="136"/>
    </location>
</feature>
<dbReference type="HOGENOM" id="CLU_1908205_0_0_1"/>
<sequence length="147" mass="15578">MDGLSYVLRRMQLVANRIFSDRLLKADPPPSSRNPGAPSSSPAAQKHQEANLKHEKLLIGCSGSREEKAKIAFQASCGIGTGIFRPPLFPVVFALLLVAFSASKGGGVTTPASPSYRLPSFDDSSSTQSGSDSAAADARRWGRMSVI</sequence>
<dbReference type="EMBL" id="KK208800">
    <property type="protein sequence ID" value="EZF75899.1"/>
    <property type="molecule type" value="Genomic_DNA"/>
</dbReference>
<proteinExistence type="predicted"/>
<evidence type="ECO:0000313" key="3">
    <source>
        <dbReference type="Proteomes" id="UP000023623"/>
    </source>
</evidence>
<organism evidence="2 3">
    <name type="scientific">Trichophyton soudanense CBS 452.61</name>
    <dbReference type="NCBI Taxonomy" id="1215331"/>
    <lineage>
        <taxon>Eukaryota</taxon>
        <taxon>Fungi</taxon>
        <taxon>Dikarya</taxon>
        <taxon>Ascomycota</taxon>
        <taxon>Pezizomycotina</taxon>
        <taxon>Eurotiomycetes</taxon>
        <taxon>Eurotiomycetidae</taxon>
        <taxon>Onygenales</taxon>
        <taxon>Arthrodermataceae</taxon>
        <taxon>Trichophyton</taxon>
    </lineage>
</organism>
<feature type="region of interest" description="Disordered" evidence="1">
    <location>
        <begin position="24"/>
        <end position="50"/>
    </location>
</feature>
<feature type="compositionally biased region" description="Polar residues" evidence="1">
    <location>
        <begin position="33"/>
        <end position="43"/>
    </location>
</feature>
<feature type="region of interest" description="Disordered" evidence="1">
    <location>
        <begin position="106"/>
        <end position="147"/>
    </location>
</feature>
<evidence type="ECO:0000313" key="2">
    <source>
        <dbReference type="EMBL" id="EZF75899.1"/>
    </source>
</evidence>
<reference evidence="2 3" key="1">
    <citation type="submission" date="2014-02" db="EMBL/GenBank/DDBJ databases">
        <title>The Genome Sequence of Trichophyton rubrum (morphotype soudanense) CBS 452.61.</title>
        <authorList>
            <consortium name="The Broad Institute Genomics Platform"/>
            <person name="Cuomo C.A."/>
            <person name="White T.C."/>
            <person name="Graser Y."/>
            <person name="Martinez-Rossi N."/>
            <person name="Heitman J."/>
            <person name="Young S.K."/>
            <person name="Zeng Q."/>
            <person name="Gargeya S."/>
            <person name="Abouelleil A."/>
            <person name="Alvarado L."/>
            <person name="Chapman S.B."/>
            <person name="Gainer-Dewar J."/>
            <person name="Goldberg J."/>
            <person name="Griggs A."/>
            <person name="Gujja S."/>
            <person name="Hansen M."/>
            <person name="Howarth C."/>
            <person name="Imamovic A."/>
            <person name="Larimer J."/>
            <person name="Martinez D."/>
            <person name="Murphy C."/>
            <person name="Pearson M.D."/>
            <person name="Persinoti G."/>
            <person name="Poon T."/>
            <person name="Priest M."/>
            <person name="Roberts A.D."/>
            <person name="Saif S."/>
            <person name="Shea T.D."/>
            <person name="Sykes S.N."/>
            <person name="Wortman J."/>
            <person name="Nusbaum C."/>
            <person name="Birren B."/>
        </authorList>
    </citation>
    <scope>NUCLEOTIDE SEQUENCE [LARGE SCALE GENOMIC DNA]</scope>
    <source>
        <strain evidence="2 3">CBS 452.61</strain>
    </source>
</reference>
<dbReference type="Proteomes" id="UP000023623">
    <property type="component" value="Unassembled WGS sequence"/>
</dbReference>